<name>A0A519BHH6_ACIG2</name>
<dbReference type="SUPFAM" id="SSF52833">
    <property type="entry name" value="Thioredoxin-like"/>
    <property type="match status" value="1"/>
</dbReference>
<organism evidence="1 2">
    <name type="scientific">Acididesulfobacter guangdongensis</name>
    <dbReference type="NCBI Taxonomy" id="2597225"/>
    <lineage>
        <taxon>Bacteria</taxon>
        <taxon>Deltaproteobacteria</taxon>
        <taxon>Candidatus Acidulodesulfobacterales</taxon>
        <taxon>Candidatus Acididesulfobacter</taxon>
    </lineage>
</organism>
<evidence type="ECO:0000313" key="1">
    <source>
        <dbReference type="EMBL" id="RZD16728.1"/>
    </source>
</evidence>
<dbReference type="AlphaFoldDB" id="A0A519BHH6"/>
<dbReference type="Gene3D" id="3.40.30.10">
    <property type="entry name" value="Glutaredoxin"/>
    <property type="match status" value="1"/>
</dbReference>
<gene>
    <name evidence="1" type="ORF">EVJ46_00355</name>
</gene>
<dbReference type="EMBL" id="SGBC01000001">
    <property type="protein sequence ID" value="RZD16728.1"/>
    <property type="molecule type" value="Genomic_DNA"/>
</dbReference>
<proteinExistence type="predicted"/>
<protein>
    <recommendedName>
        <fullName evidence="3">Glutaredoxin</fullName>
    </recommendedName>
</protein>
<accession>A0A519BHH6</accession>
<dbReference type="Proteomes" id="UP000316562">
    <property type="component" value="Unassembled WGS sequence"/>
</dbReference>
<comment type="caution">
    <text evidence="1">The sequence shown here is derived from an EMBL/GenBank/DDBJ whole genome shotgun (WGS) entry which is preliminary data.</text>
</comment>
<evidence type="ECO:0000313" key="2">
    <source>
        <dbReference type="Proteomes" id="UP000316562"/>
    </source>
</evidence>
<evidence type="ECO:0008006" key="3">
    <source>
        <dbReference type="Google" id="ProtNLM"/>
    </source>
</evidence>
<sequence>MKIIRIFGRSDSKKCNEAIHGLILKRINFKLYNIETDKDAYNEFLIIAGHNAEVPCIIDENNCNITLDDITFNEAIF</sequence>
<dbReference type="InterPro" id="IPR036249">
    <property type="entry name" value="Thioredoxin-like_sf"/>
</dbReference>
<reference evidence="1 2" key="1">
    <citation type="journal article" date="2019" name="ISME J.">
        <title>Insights into ecological role of a new deltaproteobacterial order Candidatus Acidulodesulfobacterales by metagenomics and metatranscriptomics.</title>
        <authorList>
            <person name="Tan S."/>
            <person name="Liu J."/>
            <person name="Fang Y."/>
            <person name="Hedlund B.P."/>
            <person name="Lian Z.H."/>
            <person name="Huang L.Y."/>
            <person name="Li J.T."/>
            <person name="Huang L.N."/>
            <person name="Li W.J."/>
            <person name="Jiang H.C."/>
            <person name="Dong H.L."/>
            <person name="Shu W.S."/>
        </authorList>
    </citation>
    <scope>NUCLEOTIDE SEQUENCE [LARGE SCALE GENOMIC DNA]</scope>
    <source>
        <strain evidence="1">AP2</strain>
    </source>
</reference>